<dbReference type="SUPFAM" id="SSF143011">
    <property type="entry name" value="RelE-like"/>
    <property type="match status" value="1"/>
</dbReference>
<dbReference type="InterPro" id="IPR007712">
    <property type="entry name" value="RelE/ParE_toxin"/>
</dbReference>
<reference evidence="3 4" key="1">
    <citation type="journal article" date="2020" name="Nature">
        <title>Bacterial chemolithoautotrophy via manganese oxidation.</title>
        <authorList>
            <person name="Yu H."/>
            <person name="Leadbetter J.R."/>
        </authorList>
    </citation>
    <scope>NUCLEOTIDE SEQUENCE [LARGE SCALE GENOMIC DNA]</scope>
    <source>
        <strain evidence="3 4">Mn-1</strain>
    </source>
</reference>
<keyword evidence="4" id="KW-1185">Reference proteome</keyword>
<dbReference type="RefSeq" id="WP_168063476.1">
    <property type="nucleotide sequence ID" value="NZ_VTOW01000008.1"/>
</dbReference>
<evidence type="ECO:0000256" key="2">
    <source>
        <dbReference type="ARBA" id="ARBA00022649"/>
    </source>
</evidence>
<dbReference type="PANTHER" id="PTHR33755:SF5">
    <property type="entry name" value="TYPE II TOXIN-ANTITOXIN SYSTEM RELE_PARE FAMILY TOXIN"/>
    <property type="match status" value="1"/>
</dbReference>
<dbReference type="AlphaFoldDB" id="A0A7X6DUG2"/>
<gene>
    <name evidence="3" type="ORF">MNODULE_22400</name>
</gene>
<dbReference type="EMBL" id="VTOW01000008">
    <property type="protein sequence ID" value="NKE73515.1"/>
    <property type="molecule type" value="Genomic_DNA"/>
</dbReference>
<protein>
    <submittedName>
        <fullName evidence="3">Type II toxin-antitoxin system RelE/ParE family toxin</fullName>
    </submittedName>
</protein>
<dbReference type="InterPro" id="IPR035093">
    <property type="entry name" value="RelE/ParE_toxin_dom_sf"/>
</dbReference>
<organism evidence="3 4">
    <name type="scientific">Candidatus Manganitrophus noduliformans</name>
    <dbReference type="NCBI Taxonomy" id="2606439"/>
    <lineage>
        <taxon>Bacteria</taxon>
        <taxon>Pseudomonadati</taxon>
        <taxon>Nitrospirota</taxon>
        <taxon>Nitrospiria</taxon>
        <taxon>Candidatus Troglogloeales</taxon>
        <taxon>Candidatus Manganitrophaceae</taxon>
        <taxon>Candidatus Manganitrophus</taxon>
    </lineage>
</organism>
<dbReference type="Gene3D" id="3.30.2310.20">
    <property type="entry name" value="RelE-like"/>
    <property type="match status" value="1"/>
</dbReference>
<dbReference type="Pfam" id="PF05016">
    <property type="entry name" value="ParE_toxin"/>
    <property type="match status" value="1"/>
</dbReference>
<evidence type="ECO:0000313" key="4">
    <source>
        <dbReference type="Proteomes" id="UP000534783"/>
    </source>
</evidence>
<comment type="caution">
    <text evidence="3">The sequence shown here is derived from an EMBL/GenBank/DDBJ whole genome shotgun (WGS) entry which is preliminary data.</text>
</comment>
<accession>A0A7X6DUG2</accession>
<proteinExistence type="inferred from homology"/>
<evidence type="ECO:0000313" key="3">
    <source>
        <dbReference type="EMBL" id="NKE73515.1"/>
    </source>
</evidence>
<keyword evidence="2" id="KW-1277">Toxin-antitoxin system</keyword>
<evidence type="ECO:0000256" key="1">
    <source>
        <dbReference type="ARBA" id="ARBA00006226"/>
    </source>
</evidence>
<comment type="similarity">
    <text evidence="1">Belongs to the RelE toxin family.</text>
</comment>
<dbReference type="Proteomes" id="UP000534783">
    <property type="component" value="Unassembled WGS sequence"/>
</dbReference>
<dbReference type="InterPro" id="IPR051803">
    <property type="entry name" value="TA_system_RelE-like_toxin"/>
</dbReference>
<dbReference type="PANTHER" id="PTHR33755">
    <property type="entry name" value="TOXIN PARE1-RELATED"/>
    <property type="match status" value="1"/>
</dbReference>
<sequence>MAKRPHAIAWTNPALQNLLEIAQYIQADNPAAARKLVKQIKTKVSRLARFPNSGRFVPEFPSSGLRELIVENYRIIYRILPGKSTVQILTVRHGARSFTLPKPLPVERARPDDDK</sequence>
<dbReference type="NCBIfam" id="TIGR02385">
    <property type="entry name" value="RelE_StbE"/>
    <property type="match status" value="1"/>
</dbReference>
<name>A0A7X6DUG2_9BACT</name>